<dbReference type="RefSeq" id="WP_315909142.1">
    <property type="nucleotide sequence ID" value="NZ_JAOPKC010000010.1"/>
</dbReference>
<dbReference type="EMBL" id="JAOPKC010000010">
    <property type="protein sequence ID" value="MCU4718388.1"/>
    <property type="molecule type" value="Genomic_DNA"/>
</dbReference>
<gene>
    <name evidence="3" type="ORF">OB914_05910</name>
    <name evidence="2" type="ORF">OB916_09980</name>
</gene>
<evidence type="ECO:0000313" key="3">
    <source>
        <dbReference type="EMBL" id="MCU4726499.1"/>
    </source>
</evidence>
<evidence type="ECO:0000313" key="2">
    <source>
        <dbReference type="EMBL" id="MCU4718388.1"/>
    </source>
</evidence>
<dbReference type="EMBL" id="JAOPKD010000003">
    <property type="protein sequence ID" value="MCU4726499.1"/>
    <property type="molecule type" value="Genomic_DNA"/>
</dbReference>
<dbReference type="Proteomes" id="UP001209746">
    <property type="component" value="Unassembled WGS sequence"/>
</dbReference>
<protein>
    <submittedName>
        <fullName evidence="3">FxLYD domain-containing protein</fullName>
    </submittedName>
</protein>
<organism evidence="3 5">
    <name type="scientific">Halapricum hydrolyticum</name>
    <dbReference type="NCBI Taxonomy" id="2979991"/>
    <lineage>
        <taxon>Archaea</taxon>
        <taxon>Methanobacteriati</taxon>
        <taxon>Methanobacteriota</taxon>
        <taxon>Stenosarchaea group</taxon>
        <taxon>Halobacteria</taxon>
        <taxon>Halobacteriales</taxon>
        <taxon>Haloarculaceae</taxon>
        <taxon>Halapricum</taxon>
    </lineage>
</organism>
<proteinExistence type="predicted"/>
<dbReference type="Proteomes" id="UP001208186">
    <property type="component" value="Unassembled WGS sequence"/>
</dbReference>
<dbReference type="InterPro" id="IPR038483">
    <property type="entry name" value="YcfL-like_sf"/>
</dbReference>
<dbReference type="InterPro" id="IPR047676">
    <property type="entry name" value="FxLYD_dom"/>
</dbReference>
<dbReference type="NCBIfam" id="NF038353">
    <property type="entry name" value="FxLYD_dom"/>
    <property type="match status" value="1"/>
</dbReference>
<evidence type="ECO:0000313" key="4">
    <source>
        <dbReference type="Proteomes" id="UP001208186"/>
    </source>
</evidence>
<evidence type="ECO:0000256" key="1">
    <source>
        <dbReference type="SAM" id="MobiDB-lite"/>
    </source>
</evidence>
<dbReference type="AlphaFoldDB" id="A0AAE3IDC9"/>
<evidence type="ECO:0000313" key="5">
    <source>
        <dbReference type="Proteomes" id="UP001209746"/>
    </source>
</evidence>
<keyword evidence="4" id="KW-1185">Reference proteome</keyword>
<comment type="caution">
    <text evidence="3">The sequence shown here is derived from an EMBL/GenBank/DDBJ whole genome shotgun (WGS) entry which is preliminary data.</text>
</comment>
<feature type="region of interest" description="Disordered" evidence="1">
    <location>
        <begin position="29"/>
        <end position="48"/>
    </location>
</feature>
<accession>A0AAE3IDC9</accession>
<name>A0AAE3IDC9_9EURY</name>
<dbReference type="PROSITE" id="PS51257">
    <property type="entry name" value="PROKAR_LIPOPROTEIN"/>
    <property type="match status" value="1"/>
</dbReference>
<dbReference type="Gene3D" id="2.60.40.3230">
    <property type="match status" value="1"/>
</dbReference>
<sequence length="137" mass="15228">MTDKSTIERVSRRQVIGVVGATAVVSLSGCSDDGDGASGPNGGASNQKRIELSNIEHKTEANVLHYLAGEATNLTDRDLKFQVRIDWFDSDDTLLGESFTQIRADIEAGQTRVWDSTYYNEREHGPPDHYEIEVHIY</sequence>
<reference evidence="3" key="1">
    <citation type="submission" date="2023-02" db="EMBL/GenBank/DDBJ databases">
        <title>Enrichment on poylsaccharides allowed isolation of novel metabolic and taxonomic groups of Haloarchaea.</title>
        <authorList>
            <person name="Sorokin D.Y."/>
            <person name="Elcheninov A.G."/>
            <person name="Khizhniak T.V."/>
            <person name="Kolganova T.V."/>
            <person name="Kublanov I.V."/>
        </authorList>
    </citation>
    <scope>NUCLEOTIDE SEQUENCE</scope>
    <source>
        <strain evidence="2 4">HArc-curdl5-1</strain>
        <strain evidence="3">HArc-curdl7</strain>
    </source>
</reference>